<dbReference type="AlphaFoldDB" id="A0A7C8RC76"/>
<name>A0A7C8RC76_ORBOL</name>
<proteinExistence type="predicted"/>
<organism evidence="2 3">
    <name type="scientific">Orbilia oligospora</name>
    <name type="common">Nematode-trapping fungus</name>
    <name type="synonym">Arthrobotrys oligospora</name>
    <dbReference type="NCBI Taxonomy" id="2813651"/>
    <lineage>
        <taxon>Eukaryota</taxon>
        <taxon>Fungi</taxon>
        <taxon>Dikarya</taxon>
        <taxon>Ascomycota</taxon>
        <taxon>Pezizomycotina</taxon>
        <taxon>Orbiliomycetes</taxon>
        <taxon>Orbiliales</taxon>
        <taxon>Orbiliaceae</taxon>
        <taxon>Orbilia</taxon>
    </lineage>
</organism>
<accession>A0A7C8RC76</accession>
<evidence type="ECO:0000256" key="1">
    <source>
        <dbReference type="SAM" id="MobiDB-lite"/>
    </source>
</evidence>
<reference evidence="2 3" key="1">
    <citation type="submission" date="2020-01" db="EMBL/GenBank/DDBJ databases">
        <authorList>
            <person name="Palmer J.M."/>
        </authorList>
    </citation>
    <scope>NUCLEOTIDE SEQUENCE [LARGE SCALE GENOMIC DNA]</scope>
    <source>
        <strain evidence="2 3">TWF970</strain>
    </source>
</reference>
<comment type="caution">
    <text evidence="2">The sequence shown here is derived from an EMBL/GenBank/DDBJ whole genome shotgun (WGS) entry which is preliminary data.</text>
</comment>
<gene>
    <name evidence="2" type="ORF">TWF970_001067</name>
</gene>
<dbReference type="Proteomes" id="UP000474640">
    <property type="component" value="Unassembled WGS sequence"/>
</dbReference>
<protein>
    <submittedName>
        <fullName evidence="2">Uncharacterized protein</fullName>
    </submittedName>
</protein>
<dbReference type="OrthoDB" id="5281164at2759"/>
<evidence type="ECO:0000313" key="3">
    <source>
        <dbReference type="Proteomes" id="UP000474640"/>
    </source>
</evidence>
<sequence length="606" mass="70044">MENMNSSNLDLNLSGLRIDVGLESGLLKLPTEMHLDIIGYILQIPDGGSETLRSLAHTSKHFYTLCFQERFESIILGPMAIKVFQEGGLVGAQGRKYVRALRFEKPWDTDWKSIKPLSAIWMKPHSKEPMEEYFASICASIEALNLDLFPNVRKLSISYFLPKCAVNNVFVAALRGIAGSSFLNILEELEIQVFDKLAFEFSDLSYTEFYEKLSESHQELLISRELYFDRVWLWIKTVMPELPALKALKIFHSSIASPLDQFETVRFFTTAFFYLLLMLAPRLDELHIGSGNPELRVDYEPDWPFDESWETHTDWHDLGLVNGISKRQKGDPEYHLSEDFTELSFLVSHHISFASFASFAPELLKRFSKITRLKIFHPLSWEYLNFNERLDIVAERFPNLRSFELGTSKIGSCNNLPSSSSSYIYFGIGQLKYLRDVTLPWPNIYGETVQPQCLPYLWEDWLGVNVKGLETVVFSGVDREHKYIAPRGFYIADYKTYVQTRVGFKVKLAEGGRDCWYQVVGHWVEGNLSVNGSCLTKPLDFSSSVSREWGNWWRESRIWDFNDWLENGGLDEADESEDIYEDDESEDIYEDAESEDIYEDDEIEDI</sequence>
<feature type="region of interest" description="Disordered" evidence="1">
    <location>
        <begin position="571"/>
        <end position="606"/>
    </location>
</feature>
<dbReference type="EMBL" id="JAABOJ010000010">
    <property type="protein sequence ID" value="KAF3283897.1"/>
    <property type="molecule type" value="Genomic_DNA"/>
</dbReference>
<evidence type="ECO:0000313" key="2">
    <source>
        <dbReference type="EMBL" id="KAF3283897.1"/>
    </source>
</evidence>